<evidence type="ECO:0000256" key="1">
    <source>
        <dbReference type="ARBA" id="ARBA00022649"/>
    </source>
</evidence>
<evidence type="ECO:0000313" key="2">
    <source>
        <dbReference type="EMBL" id="SKA09114.1"/>
    </source>
</evidence>
<gene>
    <name evidence="2" type="ORF">SAMN02745116_02380</name>
</gene>
<dbReference type="OrthoDB" id="1769456at2"/>
<organism evidence="2 3">
    <name type="scientific">Pilibacter termitis</name>
    <dbReference type="NCBI Taxonomy" id="263852"/>
    <lineage>
        <taxon>Bacteria</taxon>
        <taxon>Bacillati</taxon>
        <taxon>Bacillota</taxon>
        <taxon>Bacilli</taxon>
        <taxon>Lactobacillales</taxon>
        <taxon>Enterococcaceae</taxon>
        <taxon>Pilibacter</taxon>
    </lineage>
</organism>
<protein>
    <submittedName>
        <fullName evidence="2">Plasmid stabilization system protein ParE</fullName>
    </submittedName>
</protein>
<dbReference type="STRING" id="263852.SAMN02745116_02380"/>
<dbReference type="Proteomes" id="UP000190328">
    <property type="component" value="Unassembled WGS sequence"/>
</dbReference>
<reference evidence="2 3" key="1">
    <citation type="submission" date="2017-02" db="EMBL/GenBank/DDBJ databases">
        <authorList>
            <person name="Peterson S.W."/>
        </authorList>
    </citation>
    <scope>NUCLEOTIDE SEQUENCE [LARGE SCALE GENOMIC DNA]</scope>
    <source>
        <strain evidence="2 3">ATCC BAA-1030</strain>
    </source>
</reference>
<dbReference type="Gene3D" id="3.30.2310.20">
    <property type="entry name" value="RelE-like"/>
    <property type="match status" value="1"/>
</dbReference>
<dbReference type="AlphaFoldDB" id="A0A1T4QZF7"/>
<keyword evidence="1" id="KW-1277">Toxin-antitoxin system</keyword>
<dbReference type="EMBL" id="FUXI01000036">
    <property type="protein sequence ID" value="SKA09114.1"/>
    <property type="molecule type" value="Genomic_DNA"/>
</dbReference>
<name>A0A1T4QZF7_9ENTE</name>
<dbReference type="Pfam" id="PF05016">
    <property type="entry name" value="ParE_toxin"/>
    <property type="match status" value="1"/>
</dbReference>
<evidence type="ECO:0000313" key="3">
    <source>
        <dbReference type="Proteomes" id="UP000190328"/>
    </source>
</evidence>
<dbReference type="InterPro" id="IPR035093">
    <property type="entry name" value="RelE/ParE_toxin_dom_sf"/>
</dbReference>
<sequence>MGKTIKFTDLAYEDIERLREFLFKQTKSTTVINRFDKEIDKAIEFIEEFPEASGYVEDFEPLRKKIQWNYLVLYVEFSTRISIQRVFHQSEDWLEEIEREFI</sequence>
<accession>A0A1T4QZF7</accession>
<dbReference type="InterPro" id="IPR007712">
    <property type="entry name" value="RelE/ParE_toxin"/>
</dbReference>
<proteinExistence type="predicted"/>
<dbReference type="RefSeq" id="WP_078808279.1">
    <property type="nucleotide sequence ID" value="NZ_FUXI01000036.1"/>
</dbReference>
<keyword evidence="3" id="KW-1185">Reference proteome</keyword>